<keyword evidence="6" id="KW-0808">Transferase</keyword>
<feature type="domain" description="Histidine kinase" evidence="12">
    <location>
        <begin position="140"/>
        <end position="350"/>
    </location>
</feature>
<keyword evidence="8 13" id="KW-0418">Kinase</keyword>
<dbReference type="CDD" id="cd00082">
    <property type="entry name" value="HisKA"/>
    <property type="match status" value="1"/>
</dbReference>
<sequence>MTSVDGALTLGLIAPTGGATSPAVAILFLSVTAAATRLNLWLAIGLAVVLGTAYLAVALLIDADDVPLEQRLVAGVWWPLYLLFMAVFGGSLALYAERAHAARAAANAEALAEHFAAEEERDLRARLLEAYSAQHDGLRAILHDFRTPVSSLRALSAQLGDPRGRLDDEQRATAQRLVAEHAEHLSTMLDALSDVTASKSPTQPAGQPRTVGLHELLLASSDAAGLHPPRLRLNVTPPDAVVRIDTQRIRRVLTNLIDNAARHGEGEPVEVAATVAPTEVRFDVLDRGPGLAPEQLEAVKRKDVSLGEASGGTGLGLWIVEQIVQAMRGELDLAVRPGGGLAATVRVPLR</sequence>
<evidence type="ECO:0000256" key="8">
    <source>
        <dbReference type="ARBA" id="ARBA00022777"/>
    </source>
</evidence>
<proteinExistence type="predicted"/>
<dbReference type="GO" id="GO:0005524">
    <property type="term" value="F:ATP binding"/>
    <property type="evidence" value="ECO:0007669"/>
    <property type="project" value="UniProtKB-KW"/>
</dbReference>
<feature type="transmembrane region" description="Helical" evidence="11">
    <location>
        <begin position="6"/>
        <end position="28"/>
    </location>
</feature>
<keyword evidence="11" id="KW-0812">Transmembrane</keyword>
<evidence type="ECO:0000259" key="12">
    <source>
        <dbReference type="PROSITE" id="PS50109"/>
    </source>
</evidence>
<feature type="transmembrane region" description="Helical" evidence="11">
    <location>
        <begin position="76"/>
        <end position="96"/>
    </location>
</feature>
<evidence type="ECO:0000256" key="10">
    <source>
        <dbReference type="ARBA" id="ARBA00023012"/>
    </source>
</evidence>
<dbReference type="SMART" id="SM00388">
    <property type="entry name" value="HisKA"/>
    <property type="match status" value="1"/>
</dbReference>
<dbReference type="PANTHER" id="PTHR44936">
    <property type="entry name" value="SENSOR PROTEIN CREC"/>
    <property type="match status" value="1"/>
</dbReference>
<comment type="subcellular location">
    <subcellularLocation>
        <location evidence="2">Cell membrane</location>
        <topology evidence="2">Multi-pass membrane protein</topology>
    </subcellularLocation>
</comment>
<dbReference type="EMBL" id="FZNW01000007">
    <property type="protein sequence ID" value="SNR49806.1"/>
    <property type="molecule type" value="Genomic_DNA"/>
</dbReference>
<dbReference type="InterPro" id="IPR005467">
    <property type="entry name" value="His_kinase_dom"/>
</dbReference>
<dbReference type="InterPro" id="IPR003594">
    <property type="entry name" value="HATPase_dom"/>
</dbReference>
<dbReference type="GO" id="GO:0005886">
    <property type="term" value="C:plasma membrane"/>
    <property type="evidence" value="ECO:0007669"/>
    <property type="project" value="UniProtKB-SubCell"/>
</dbReference>
<keyword evidence="10" id="KW-0902">Two-component regulatory system</keyword>
<dbReference type="AlphaFoldDB" id="A0A238WTB1"/>
<evidence type="ECO:0000256" key="4">
    <source>
        <dbReference type="ARBA" id="ARBA00022475"/>
    </source>
</evidence>
<feature type="transmembrane region" description="Helical" evidence="11">
    <location>
        <begin position="40"/>
        <end position="61"/>
    </location>
</feature>
<dbReference type="SUPFAM" id="SSF55874">
    <property type="entry name" value="ATPase domain of HSP90 chaperone/DNA topoisomerase II/histidine kinase"/>
    <property type="match status" value="1"/>
</dbReference>
<dbReference type="PANTHER" id="PTHR44936:SF10">
    <property type="entry name" value="SENSOR PROTEIN RSTB"/>
    <property type="match status" value="1"/>
</dbReference>
<dbReference type="Gene3D" id="3.30.565.10">
    <property type="entry name" value="Histidine kinase-like ATPase, C-terminal domain"/>
    <property type="match status" value="1"/>
</dbReference>
<gene>
    <name evidence="13" type="ORF">SAMN06265360_107201</name>
</gene>
<comment type="catalytic activity">
    <reaction evidence="1">
        <text>ATP + protein L-histidine = ADP + protein N-phospho-L-histidine.</text>
        <dbReference type="EC" id="2.7.13.3"/>
    </reaction>
</comment>
<dbReference type="EC" id="2.7.13.3" evidence="3"/>
<evidence type="ECO:0000256" key="1">
    <source>
        <dbReference type="ARBA" id="ARBA00000085"/>
    </source>
</evidence>
<keyword evidence="9" id="KW-0067">ATP-binding</keyword>
<dbReference type="PRINTS" id="PR00344">
    <property type="entry name" value="BCTRLSENSOR"/>
</dbReference>
<keyword evidence="5" id="KW-0597">Phosphoprotein</keyword>
<evidence type="ECO:0000256" key="7">
    <source>
        <dbReference type="ARBA" id="ARBA00022741"/>
    </source>
</evidence>
<keyword evidence="11" id="KW-0472">Membrane</keyword>
<reference evidence="13 14" key="1">
    <citation type="submission" date="2017-06" db="EMBL/GenBank/DDBJ databases">
        <authorList>
            <person name="Kim H.J."/>
            <person name="Triplett B.A."/>
        </authorList>
    </citation>
    <scope>NUCLEOTIDE SEQUENCE [LARGE SCALE GENOMIC DNA]</scope>
    <source>
        <strain evidence="13 14">DSM 45207</strain>
    </source>
</reference>
<dbReference type="InterPro" id="IPR004358">
    <property type="entry name" value="Sig_transdc_His_kin-like_C"/>
</dbReference>
<evidence type="ECO:0000313" key="13">
    <source>
        <dbReference type="EMBL" id="SNR49806.1"/>
    </source>
</evidence>
<keyword evidence="7" id="KW-0547">Nucleotide-binding</keyword>
<evidence type="ECO:0000256" key="2">
    <source>
        <dbReference type="ARBA" id="ARBA00004651"/>
    </source>
</evidence>
<evidence type="ECO:0000256" key="5">
    <source>
        <dbReference type="ARBA" id="ARBA00022553"/>
    </source>
</evidence>
<dbReference type="GO" id="GO:0000155">
    <property type="term" value="F:phosphorelay sensor kinase activity"/>
    <property type="evidence" value="ECO:0007669"/>
    <property type="project" value="InterPro"/>
</dbReference>
<keyword evidence="11" id="KW-1133">Transmembrane helix</keyword>
<accession>A0A238WTB1</accession>
<dbReference type="InterPro" id="IPR050980">
    <property type="entry name" value="2C_sensor_his_kinase"/>
</dbReference>
<keyword evidence="14" id="KW-1185">Reference proteome</keyword>
<evidence type="ECO:0000256" key="6">
    <source>
        <dbReference type="ARBA" id="ARBA00022679"/>
    </source>
</evidence>
<dbReference type="InterPro" id="IPR036890">
    <property type="entry name" value="HATPase_C_sf"/>
</dbReference>
<name>A0A238WTB1_9PSEU</name>
<dbReference type="SMART" id="SM00387">
    <property type="entry name" value="HATPase_c"/>
    <property type="match status" value="1"/>
</dbReference>
<dbReference type="Pfam" id="PF02518">
    <property type="entry name" value="HATPase_c"/>
    <property type="match status" value="1"/>
</dbReference>
<evidence type="ECO:0000256" key="3">
    <source>
        <dbReference type="ARBA" id="ARBA00012438"/>
    </source>
</evidence>
<keyword evidence="4" id="KW-1003">Cell membrane</keyword>
<evidence type="ECO:0000256" key="11">
    <source>
        <dbReference type="SAM" id="Phobius"/>
    </source>
</evidence>
<dbReference type="InterPro" id="IPR003661">
    <property type="entry name" value="HisK_dim/P_dom"/>
</dbReference>
<protein>
    <recommendedName>
        <fullName evidence="3">histidine kinase</fullName>
        <ecNumber evidence="3">2.7.13.3</ecNumber>
    </recommendedName>
</protein>
<dbReference type="PROSITE" id="PS50109">
    <property type="entry name" value="HIS_KIN"/>
    <property type="match status" value="1"/>
</dbReference>
<evidence type="ECO:0000313" key="14">
    <source>
        <dbReference type="Proteomes" id="UP000198348"/>
    </source>
</evidence>
<dbReference type="Proteomes" id="UP000198348">
    <property type="component" value="Unassembled WGS sequence"/>
</dbReference>
<organism evidence="13 14">
    <name type="scientific">Haloechinothrix alba</name>
    <dbReference type="NCBI Taxonomy" id="664784"/>
    <lineage>
        <taxon>Bacteria</taxon>
        <taxon>Bacillati</taxon>
        <taxon>Actinomycetota</taxon>
        <taxon>Actinomycetes</taxon>
        <taxon>Pseudonocardiales</taxon>
        <taxon>Pseudonocardiaceae</taxon>
        <taxon>Haloechinothrix</taxon>
    </lineage>
</organism>
<dbReference type="InterPro" id="IPR036097">
    <property type="entry name" value="HisK_dim/P_sf"/>
</dbReference>
<dbReference type="Gene3D" id="1.10.287.130">
    <property type="match status" value="1"/>
</dbReference>
<dbReference type="SUPFAM" id="SSF47384">
    <property type="entry name" value="Homodimeric domain of signal transducing histidine kinase"/>
    <property type="match status" value="1"/>
</dbReference>
<evidence type="ECO:0000256" key="9">
    <source>
        <dbReference type="ARBA" id="ARBA00022840"/>
    </source>
</evidence>